<reference evidence="11" key="1">
    <citation type="journal article" date="2021" name="PeerJ">
        <title>Extensive microbial diversity within the chicken gut microbiome revealed by metagenomics and culture.</title>
        <authorList>
            <person name="Gilroy R."/>
            <person name="Ravi A."/>
            <person name="Getino M."/>
            <person name="Pursley I."/>
            <person name="Horton D.L."/>
            <person name="Alikhan N.F."/>
            <person name="Baker D."/>
            <person name="Gharbi K."/>
            <person name="Hall N."/>
            <person name="Watson M."/>
            <person name="Adriaenssens E.M."/>
            <person name="Foster-Nyarko E."/>
            <person name="Jarju S."/>
            <person name="Secka A."/>
            <person name="Antonio M."/>
            <person name="Oren A."/>
            <person name="Chaudhuri R.R."/>
            <person name="La Ragione R."/>
            <person name="Hildebrand F."/>
            <person name="Pallen M.J."/>
        </authorList>
    </citation>
    <scope>NUCLEOTIDE SEQUENCE</scope>
    <source>
        <strain evidence="11">CHK188-11489</strain>
    </source>
</reference>
<dbReference type="CDD" id="cd06261">
    <property type="entry name" value="TM_PBP2"/>
    <property type="match status" value="1"/>
</dbReference>
<feature type="transmembrane region" description="Helical" evidence="9">
    <location>
        <begin position="122"/>
        <end position="139"/>
    </location>
</feature>
<evidence type="ECO:0000256" key="2">
    <source>
        <dbReference type="ARBA" id="ARBA00010072"/>
    </source>
</evidence>
<evidence type="ECO:0000313" key="12">
    <source>
        <dbReference type="Proteomes" id="UP000824105"/>
    </source>
</evidence>
<reference evidence="11" key="2">
    <citation type="submission" date="2021-04" db="EMBL/GenBank/DDBJ databases">
        <authorList>
            <person name="Gilroy R."/>
        </authorList>
    </citation>
    <scope>NUCLEOTIDE SEQUENCE</scope>
    <source>
        <strain evidence="11">CHK188-11489</strain>
    </source>
</reference>
<protein>
    <submittedName>
        <fullName evidence="11">Amino acid ABC transporter permease</fullName>
    </submittedName>
</protein>
<dbReference type="AlphaFoldDB" id="A0A9D2FI50"/>
<proteinExistence type="inferred from homology"/>
<feature type="transmembrane region" description="Helical" evidence="9">
    <location>
        <begin position="220"/>
        <end position="242"/>
    </location>
</feature>
<evidence type="ECO:0000256" key="9">
    <source>
        <dbReference type="RuleBase" id="RU363032"/>
    </source>
</evidence>
<dbReference type="GO" id="GO:0006865">
    <property type="term" value="P:amino acid transport"/>
    <property type="evidence" value="ECO:0007669"/>
    <property type="project" value="UniProtKB-KW"/>
</dbReference>
<feature type="transmembrane region" description="Helical" evidence="9">
    <location>
        <begin position="90"/>
        <end position="116"/>
    </location>
</feature>
<evidence type="ECO:0000259" key="10">
    <source>
        <dbReference type="PROSITE" id="PS50928"/>
    </source>
</evidence>
<comment type="similarity">
    <text evidence="2">Belongs to the binding-protein-dependent transport system permease family. HisMQ subfamily.</text>
</comment>
<evidence type="ECO:0000313" key="11">
    <source>
        <dbReference type="EMBL" id="HIZ61678.1"/>
    </source>
</evidence>
<evidence type="ECO:0000256" key="6">
    <source>
        <dbReference type="ARBA" id="ARBA00022970"/>
    </source>
</evidence>
<dbReference type="GO" id="GO:0022857">
    <property type="term" value="F:transmembrane transporter activity"/>
    <property type="evidence" value="ECO:0007669"/>
    <property type="project" value="InterPro"/>
</dbReference>
<keyword evidence="6" id="KW-0029">Amino-acid transport</keyword>
<evidence type="ECO:0000256" key="3">
    <source>
        <dbReference type="ARBA" id="ARBA00022448"/>
    </source>
</evidence>
<keyword evidence="5 9" id="KW-0812">Transmembrane</keyword>
<feature type="domain" description="ABC transmembrane type-1" evidence="10">
    <location>
        <begin position="45"/>
        <end position="243"/>
    </location>
</feature>
<feature type="transmembrane region" description="Helical" evidence="9">
    <location>
        <begin position="45"/>
        <end position="69"/>
    </location>
</feature>
<organism evidence="11 12">
    <name type="scientific">Candidatus Gemmiger avistercoris</name>
    <dbReference type="NCBI Taxonomy" id="2838606"/>
    <lineage>
        <taxon>Bacteria</taxon>
        <taxon>Bacillati</taxon>
        <taxon>Bacillota</taxon>
        <taxon>Clostridia</taxon>
        <taxon>Eubacteriales</taxon>
        <taxon>Gemmiger</taxon>
    </lineage>
</organism>
<evidence type="ECO:0000256" key="1">
    <source>
        <dbReference type="ARBA" id="ARBA00004651"/>
    </source>
</evidence>
<dbReference type="Pfam" id="PF00528">
    <property type="entry name" value="BPD_transp_1"/>
    <property type="match status" value="1"/>
</dbReference>
<dbReference type="SUPFAM" id="SSF161098">
    <property type="entry name" value="MetI-like"/>
    <property type="match status" value="1"/>
</dbReference>
<feature type="transmembrane region" description="Helical" evidence="9">
    <location>
        <begin position="160"/>
        <end position="177"/>
    </location>
</feature>
<dbReference type="InterPro" id="IPR000515">
    <property type="entry name" value="MetI-like"/>
</dbReference>
<keyword evidence="4" id="KW-1003">Cell membrane</keyword>
<evidence type="ECO:0000256" key="7">
    <source>
        <dbReference type="ARBA" id="ARBA00022989"/>
    </source>
</evidence>
<name>A0A9D2FI50_9FIRM</name>
<comment type="caution">
    <text evidence="11">The sequence shown here is derived from an EMBL/GenBank/DDBJ whole genome shotgun (WGS) entry which is preliminary data.</text>
</comment>
<dbReference type="EMBL" id="DXBF01000023">
    <property type="protein sequence ID" value="HIZ61678.1"/>
    <property type="molecule type" value="Genomic_DNA"/>
</dbReference>
<keyword evidence="8 9" id="KW-0472">Membrane</keyword>
<dbReference type="InterPro" id="IPR043429">
    <property type="entry name" value="ArtM/GltK/GlnP/TcyL/YhdX-like"/>
</dbReference>
<dbReference type="Gene3D" id="1.10.3720.10">
    <property type="entry name" value="MetI-like"/>
    <property type="match status" value="1"/>
</dbReference>
<dbReference type="PROSITE" id="PS50928">
    <property type="entry name" value="ABC_TM1"/>
    <property type="match status" value="1"/>
</dbReference>
<evidence type="ECO:0000256" key="8">
    <source>
        <dbReference type="ARBA" id="ARBA00023136"/>
    </source>
</evidence>
<dbReference type="NCBIfam" id="TIGR01726">
    <property type="entry name" value="HEQRo_perm_3TM"/>
    <property type="match status" value="1"/>
</dbReference>
<gene>
    <name evidence="11" type="ORF">H9724_02775</name>
</gene>
<sequence>MEAQFEALSALVQSGETLSFTQDFFVKFYQAFLYNDRWLQYIEGVGTTLLVTAMALAIGVILGAVVALVRVTHDQQHPRHRNPVLGIVNVLLKIYVTVIRGTPMMVQLLIMSMVIFASSRNFTMVGALTLGINSGAYVSEIIRGGLMAVDPGQMEAGRSLGLNYITTMVLIVIPQAIRSILPALGNEFIILLKDTSLITVIGGKELLYAAQGVMNRTYEAMFPLVGTAAIYLVLVMIFSWLLSKLERRLAQSDRR</sequence>
<dbReference type="Proteomes" id="UP000824105">
    <property type="component" value="Unassembled WGS sequence"/>
</dbReference>
<dbReference type="InterPro" id="IPR010065">
    <property type="entry name" value="AA_ABC_transptr_permease_3TM"/>
</dbReference>
<keyword evidence="7 9" id="KW-1133">Transmembrane helix</keyword>
<evidence type="ECO:0000256" key="5">
    <source>
        <dbReference type="ARBA" id="ARBA00022692"/>
    </source>
</evidence>
<evidence type="ECO:0000256" key="4">
    <source>
        <dbReference type="ARBA" id="ARBA00022475"/>
    </source>
</evidence>
<dbReference type="InterPro" id="IPR035906">
    <property type="entry name" value="MetI-like_sf"/>
</dbReference>
<dbReference type="PANTHER" id="PTHR30614">
    <property type="entry name" value="MEMBRANE COMPONENT OF AMINO ACID ABC TRANSPORTER"/>
    <property type="match status" value="1"/>
</dbReference>
<dbReference type="GO" id="GO:0043190">
    <property type="term" value="C:ATP-binding cassette (ABC) transporter complex"/>
    <property type="evidence" value="ECO:0007669"/>
    <property type="project" value="InterPro"/>
</dbReference>
<accession>A0A9D2FI50</accession>
<comment type="subcellular location">
    <subcellularLocation>
        <location evidence="1 9">Cell membrane</location>
        <topology evidence="1 9">Multi-pass membrane protein</topology>
    </subcellularLocation>
</comment>
<dbReference type="PANTHER" id="PTHR30614:SF20">
    <property type="entry name" value="GLUTAMINE TRANSPORT SYSTEM PERMEASE PROTEIN GLNP"/>
    <property type="match status" value="1"/>
</dbReference>
<keyword evidence="3 9" id="KW-0813">Transport</keyword>